<accession>A0AAP9ISE8</accession>
<protein>
    <submittedName>
        <fullName evidence="1">Uncharacterized protein</fullName>
    </submittedName>
</protein>
<evidence type="ECO:0000313" key="1">
    <source>
        <dbReference type="EMBL" id="QDK21029.1"/>
    </source>
</evidence>
<evidence type="ECO:0000313" key="2">
    <source>
        <dbReference type="Proteomes" id="UP000317812"/>
    </source>
</evidence>
<sequence>MNNELALKRIFEAGVFYNMAGTLYPEDINLIDNFIDDYENSQPELTHSIGDLLFLYMIEKEPQQASLFFQAIYSFTSGADIVFAARDLKEKLVLPWPPSYLSKKEREAVRPEVLLDEFLTLACNKKGFKTITTDDVNRVAEKFSILTHFREGNHFFQHRIKMKRNSGNGHIHIYYDRDRVSFRKSLIYAMENIKHAHGKDVLADKWSAKSISTLGRMLLAQAYFHTEDSHGLSQEAYFERLLERYPKMEYIGLRDKKSLFEGKRKLAALASVFTKNYHADTDEFAIQRRNFGHRNSDDIDARISPPVLLKSALSSYINYYAFALSHVGFIRQLYQLRDSIYDIATKQFNLNEFVTFYILNNINKSSTESLQALYTEIIMAVEIQCHGLLTALRAYPVRQEYWGYFAYQYIIPTIGKIVKSMGTLSTLCNVNYQHITDEHLKALGWKDELNKAVILNRIIASDNDFICAGYGLSNHTIVLPMNAPNNVYGSIQAALDLYDKNLKNNYLSSTIIHEDIQQLQSILWGFHHLYHKEFSPGKITNELSIDEIGRFYRQPISESQFKKGKKAAQQLIASYKK</sequence>
<name>A0AAP9ISE8_9ENTR</name>
<reference evidence="1 2" key="1">
    <citation type="submission" date="2019-01" db="EMBL/GenBank/DDBJ databases">
        <title>Florfenicol resistance in Enterobacteriaceae and whole-genome sequence analysis of florfenicol-resistant Leclercia adecarboxylata strain R25.</title>
        <authorList>
            <person name="Bao Q."/>
            <person name="Ying Y."/>
        </authorList>
    </citation>
    <scope>NUCLEOTIDE SEQUENCE [LARGE SCALE GENOMIC DNA]</scope>
    <source>
        <strain evidence="1 2">R25</strain>
    </source>
</reference>
<proteinExistence type="predicted"/>
<gene>
    <name evidence="1" type="ORF">ES815_23055</name>
</gene>
<dbReference type="Proteomes" id="UP000317812">
    <property type="component" value="Chromosome"/>
</dbReference>
<dbReference type="EMBL" id="CP035382">
    <property type="protein sequence ID" value="QDK21029.1"/>
    <property type="molecule type" value="Genomic_DNA"/>
</dbReference>
<dbReference type="AlphaFoldDB" id="A0AAP9ISE8"/>
<dbReference type="RefSeq" id="WP_142489868.1">
    <property type="nucleotide sequence ID" value="NZ_CP035382.1"/>
</dbReference>
<organism evidence="1 2">
    <name type="scientific">Leclercia adecarboxylata</name>
    <dbReference type="NCBI Taxonomy" id="83655"/>
    <lineage>
        <taxon>Bacteria</taxon>
        <taxon>Pseudomonadati</taxon>
        <taxon>Pseudomonadota</taxon>
        <taxon>Gammaproteobacteria</taxon>
        <taxon>Enterobacterales</taxon>
        <taxon>Enterobacteriaceae</taxon>
        <taxon>Leclercia</taxon>
    </lineage>
</organism>